<evidence type="ECO:0000313" key="1">
    <source>
        <dbReference type="EMBL" id="SEJ83924.1"/>
    </source>
</evidence>
<name>A0A1H7C3Q3_9BURK</name>
<dbReference type="InterPro" id="IPR036866">
    <property type="entry name" value="RibonucZ/Hydroxyglut_hydro"/>
</dbReference>
<dbReference type="Proteomes" id="UP000198866">
    <property type="component" value="Unassembled WGS sequence"/>
</dbReference>
<accession>A0A1H7C3Q3</accession>
<proteinExistence type="predicted"/>
<gene>
    <name evidence="1" type="ORF">SAMN05192539_102024</name>
</gene>
<dbReference type="STRING" id="667676.SAMN05192539_102024"/>
<organism evidence="1 2">
    <name type="scientific">Paraburkholderia diazotrophica</name>
    <dbReference type="NCBI Taxonomy" id="667676"/>
    <lineage>
        <taxon>Bacteria</taxon>
        <taxon>Pseudomonadati</taxon>
        <taxon>Pseudomonadota</taxon>
        <taxon>Betaproteobacteria</taxon>
        <taxon>Burkholderiales</taxon>
        <taxon>Burkholderiaceae</taxon>
        <taxon>Paraburkholderia</taxon>
    </lineage>
</organism>
<reference evidence="2" key="1">
    <citation type="submission" date="2016-10" db="EMBL/GenBank/DDBJ databases">
        <authorList>
            <person name="Varghese N."/>
            <person name="Submissions S."/>
        </authorList>
    </citation>
    <scope>NUCLEOTIDE SEQUENCE [LARGE SCALE GENOMIC DNA]</scope>
    <source>
        <strain evidence="2">LMG 26031</strain>
    </source>
</reference>
<sequence>MQPIIHPFFDPVTCTVTYAVRRQGNPGCAMIDSVLDYDPKAGRTSTASADKVIAFVREHGSVEELREHVLHATDVLANRNAAAQLPLQICRSRQVVGMRMCLSMARDRLASHGCSRSVFCRQLYWDAMLKRPRVDGASGSRGLTSWAQRGIQHPENLRQFLLQSVLRFYRGSYCLYGAKTHSRSSPAN</sequence>
<keyword evidence="2" id="KW-1185">Reference proteome</keyword>
<protein>
    <submittedName>
        <fullName evidence="1">Uncharacterized protein</fullName>
    </submittedName>
</protein>
<dbReference type="Gene3D" id="3.60.15.10">
    <property type="entry name" value="Ribonuclease Z/Hydroxyacylglutathione hydrolase-like"/>
    <property type="match status" value="1"/>
</dbReference>
<dbReference type="EMBL" id="FNYE01000020">
    <property type="protein sequence ID" value="SEJ83924.1"/>
    <property type="molecule type" value="Genomic_DNA"/>
</dbReference>
<dbReference type="AlphaFoldDB" id="A0A1H7C3Q3"/>
<evidence type="ECO:0000313" key="2">
    <source>
        <dbReference type="Proteomes" id="UP000198866"/>
    </source>
</evidence>